<evidence type="ECO:0000259" key="1">
    <source>
        <dbReference type="Pfam" id="PF01370"/>
    </source>
</evidence>
<dbReference type="Proteomes" id="UP000013909">
    <property type="component" value="Unassembled WGS sequence"/>
</dbReference>
<dbReference type="InterPro" id="IPR036291">
    <property type="entry name" value="NAD(P)-bd_dom_sf"/>
</dbReference>
<dbReference type="PANTHER" id="PTHR43245">
    <property type="entry name" value="BIFUNCTIONAL POLYMYXIN RESISTANCE PROTEIN ARNA"/>
    <property type="match status" value="1"/>
</dbReference>
<name>R7ZR36_9BACT</name>
<dbReference type="AlphaFoldDB" id="R7ZR36"/>
<keyword evidence="3" id="KW-1185">Reference proteome</keyword>
<keyword evidence="2" id="KW-0413">Isomerase</keyword>
<dbReference type="SUPFAM" id="SSF51735">
    <property type="entry name" value="NAD(P)-binding Rossmann-fold domains"/>
    <property type="match status" value="1"/>
</dbReference>
<dbReference type="STRING" id="1232681.ADIS_2992"/>
<feature type="domain" description="NAD-dependent epimerase/dehydratase" evidence="1">
    <location>
        <begin position="3"/>
        <end position="242"/>
    </location>
</feature>
<dbReference type="OrthoDB" id="9801785at2"/>
<evidence type="ECO:0000313" key="2">
    <source>
        <dbReference type="EMBL" id="EON76542.1"/>
    </source>
</evidence>
<accession>R7ZR36</accession>
<comment type="caution">
    <text evidence="2">The sequence shown here is derived from an EMBL/GenBank/DDBJ whole genome shotgun (WGS) entry which is preliminary data.</text>
</comment>
<dbReference type="EC" id="5.1.3.2" evidence="2"/>
<protein>
    <submittedName>
        <fullName evidence="2">UDP-glucose 4-epimerase</fullName>
        <ecNumber evidence="2">5.1.3.2</ecNumber>
    </submittedName>
</protein>
<dbReference type="CDD" id="cd08946">
    <property type="entry name" value="SDR_e"/>
    <property type="match status" value="1"/>
</dbReference>
<dbReference type="InterPro" id="IPR001509">
    <property type="entry name" value="Epimerase_deHydtase"/>
</dbReference>
<dbReference type="PATRIC" id="fig|1288963.3.peg.2983"/>
<dbReference type="EMBL" id="AQHR01000085">
    <property type="protein sequence ID" value="EON76542.1"/>
    <property type="molecule type" value="Genomic_DNA"/>
</dbReference>
<reference evidence="2 3" key="1">
    <citation type="submission" date="2013-02" db="EMBL/GenBank/DDBJ databases">
        <title>A novel strain isolated from Lonar lake, Maharashtra, India.</title>
        <authorList>
            <person name="Singh A."/>
        </authorList>
    </citation>
    <scope>NUCLEOTIDE SEQUENCE [LARGE SCALE GENOMIC DNA]</scope>
    <source>
        <strain evidence="2 3">AK24</strain>
    </source>
</reference>
<dbReference type="Gene3D" id="3.40.50.720">
    <property type="entry name" value="NAD(P)-binding Rossmann-like Domain"/>
    <property type="match status" value="1"/>
</dbReference>
<proteinExistence type="predicted"/>
<dbReference type="Pfam" id="PF01370">
    <property type="entry name" value="Epimerase"/>
    <property type="match status" value="1"/>
</dbReference>
<gene>
    <name evidence="2" type="ORF">ADIS_2992</name>
</gene>
<organism evidence="2 3">
    <name type="scientific">Lunatimonas lonarensis</name>
    <dbReference type="NCBI Taxonomy" id="1232681"/>
    <lineage>
        <taxon>Bacteria</taxon>
        <taxon>Pseudomonadati</taxon>
        <taxon>Bacteroidota</taxon>
        <taxon>Cytophagia</taxon>
        <taxon>Cytophagales</taxon>
        <taxon>Cyclobacteriaceae</taxon>
    </lineage>
</organism>
<sequence length="349" mass="38847">MKVLITGNMGYIGPVLVRHLKMTHPNIEIVGYDIGYFANCLTGVDYLPEVLVDKQVFGDVRHFPPDLLEGVDTVINLAAISNDPMGKNYEEITYDVNHKACVEIAKMAKRAGVRSFVFASSCSMYGAAEDFPKTEDSSLNPLTAYAKSKVFSERDLEPLADSSFVITCLRFATACGFSQRLRLDLVLNDFVAGAVASRKLEVLSDGSPWRALVHVKDMSKAMEWASFRTHENGGNFLAVNVGSNSWNYQIKTIAEAVSEIIPDVSLSINKDAPADKRSYKVNFDLFSKLAPNHQPEFDLVKTVKELESGLTEMNFSDTDFRNSNLIRLKVLNRLQEASLIDSQLVWKLT</sequence>
<dbReference type="GO" id="GO:0003978">
    <property type="term" value="F:UDP-glucose 4-epimerase activity"/>
    <property type="evidence" value="ECO:0007669"/>
    <property type="project" value="UniProtKB-EC"/>
</dbReference>
<dbReference type="PANTHER" id="PTHR43245:SF23">
    <property type="entry name" value="NAD(P)-BINDING DOMAIN-CONTAINING PROTEIN"/>
    <property type="match status" value="1"/>
</dbReference>
<dbReference type="InterPro" id="IPR050177">
    <property type="entry name" value="Lipid_A_modif_metabolic_enz"/>
</dbReference>
<evidence type="ECO:0000313" key="3">
    <source>
        <dbReference type="Proteomes" id="UP000013909"/>
    </source>
</evidence>